<dbReference type="RefSeq" id="XP_028487607.1">
    <property type="nucleotide sequence ID" value="XM_028632614.1"/>
</dbReference>
<dbReference type="FunFam" id="3.60.20.30:FF:000007">
    <property type="entry name" value="Similar to threonine aspartase"/>
    <property type="match status" value="1"/>
</dbReference>
<gene>
    <name evidence="3" type="ORF">C8Q69DRAFT_504613</name>
</gene>
<dbReference type="InterPro" id="IPR037464">
    <property type="entry name" value="Taspase1"/>
</dbReference>
<dbReference type="SUPFAM" id="SSF56235">
    <property type="entry name" value="N-terminal nucleophile aminohydrolases (Ntn hydrolases)"/>
    <property type="match status" value="1"/>
</dbReference>
<dbReference type="InterPro" id="IPR029055">
    <property type="entry name" value="Ntn_hydrolases_N"/>
</dbReference>
<evidence type="ECO:0000256" key="1">
    <source>
        <dbReference type="PIRSR" id="PIRSR600246-1"/>
    </source>
</evidence>
<organism evidence="3 4">
    <name type="scientific">Byssochlamys spectabilis</name>
    <name type="common">Paecilomyces variotii</name>
    <dbReference type="NCBI Taxonomy" id="264951"/>
    <lineage>
        <taxon>Eukaryota</taxon>
        <taxon>Fungi</taxon>
        <taxon>Dikarya</taxon>
        <taxon>Ascomycota</taxon>
        <taxon>Pezizomycotina</taxon>
        <taxon>Eurotiomycetes</taxon>
        <taxon>Eurotiomycetidae</taxon>
        <taxon>Eurotiales</taxon>
        <taxon>Thermoascaceae</taxon>
        <taxon>Paecilomyces</taxon>
    </lineage>
</organism>
<dbReference type="InterPro" id="IPR000246">
    <property type="entry name" value="Peptidase_T2"/>
</dbReference>
<dbReference type="Proteomes" id="UP000283841">
    <property type="component" value="Unassembled WGS sequence"/>
</dbReference>
<dbReference type="GO" id="GO:0051604">
    <property type="term" value="P:protein maturation"/>
    <property type="evidence" value="ECO:0007669"/>
    <property type="project" value="TreeGrafter"/>
</dbReference>
<dbReference type="EMBL" id="RCNU01000002">
    <property type="protein sequence ID" value="RWQ97962.1"/>
    <property type="molecule type" value="Genomic_DNA"/>
</dbReference>
<dbReference type="STRING" id="264951.A0A443I1M1"/>
<proteinExistence type="predicted"/>
<evidence type="ECO:0000313" key="4">
    <source>
        <dbReference type="Proteomes" id="UP000283841"/>
    </source>
</evidence>
<dbReference type="GeneID" id="39601891"/>
<name>A0A443I1M1_BYSSP</name>
<feature type="site" description="Cleavage; by autolysis" evidence="2">
    <location>
        <begin position="349"/>
        <end position="350"/>
    </location>
</feature>
<keyword evidence="3" id="KW-0378">Hydrolase</keyword>
<sequence>MTPRHREGGDIAAIFVHAGAGYHSVQNEKIHLEACNEAARVAMTLLKNGGSAVDAVEMAIALMEDHEITNAGYGSNLTVDGTVECDATVVDHLGRSGAVGAVSQIKNPISLARKILDASTKPLSLHRVPPNLLVGPGATDFAYDNGIHVLPPDFLVSDPARERWRRWRQDLQAADRQAMVELEERMELECQDNPYMISDYPGIIRATQVMSPPSSVEPNLAVDATASPNAARVNRGTAIEDGANTSYGIDQDQHIDSMEYEHYQEPQDDVDNAFSWEQHPSNFLRDSDGYSGHDGRLTSAATLPVRLHHAEHAEVTPGEDAQSGISSPTPHRKSLVEDYNGHKVDNITDTVGAIAVDCYGNIAAASSSGGIGMKHRGRVGPAALVGIGTAVIPADQEDPDRVSVATVTSGTGEHMATTMAASTCASRIYYSQRKGEGGTFEEVTEDEAMKAMIEKDFMDHVGVKNSHCQAAIGIMAVKKTKDGVFLFFGHNTDSFALASMSSEERKPVCVMSRSNGNGSIAQGGRAYRHRRYRVRHFPIGEF</sequence>
<dbReference type="AlphaFoldDB" id="A0A443I1M1"/>
<evidence type="ECO:0000313" key="3">
    <source>
        <dbReference type="EMBL" id="RWQ97962.1"/>
    </source>
</evidence>
<dbReference type="VEuPathDB" id="FungiDB:C8Q69DRAFT_504613"/>
<dbReference type="PANTHER" id="PTHR10188">
    <property type="entry name" value="L-ASPARAGINASE"/>
    <property type="match status" value="1"/>
</dbReference>
<comment type="caution">
    <text evidence="3">The sequence shown here is derived from an EMBL/GenBank/DDBJ whole genome shotgun (WGS) entry which is preliminary data.</text>
</comment>
<evidence type="ECO:0000256" key="2">
    <source>
        <dbReference type="PIRSR" id="PIRSR600246-3"/>
    </source>
</evidence>
<dbReference type="PANTHER" id="PTHR10188:SF8">
    <property type="entry name" value="THREONINE ASPARTASE 1"/>
    <property type="match status" value="1"/>
</dbReference>
<protein>
    <submittedName>
        <fullName evidence="3">Nucleophile aminohydrolase</fullName>
    </submittedName>
</protein>
<dbReference type="GO" id="GO:0004298">
    <property type="term" value="F:threonine-type endopeptidase activity"/>
    <property type="evidence" value="ECO:0007669"/>
    <property type="project" value="InterPro"/>
</dbReference>
<dbReference type="Gene3D" id="3.60.20.30">
    <property type="entry name" value="(Glycosyl)asparaginase"/>
    <property type="match status" value="1"/>
</dbReference>
<feature type="active site" description="Nucleophile" evidence="1">
    <location>
        <position position="350"/>
    </location>
</feature>
<keyword evidence="4" id="KW-1185">Reference proteome</keyword>
<dbReference type="Pfam" id="PF01112">
    <property type="entry name" value="Asparaginase_2"/>
    <property type="match status" value="2"/>
</dbReference>
<reference evidence="3 4" key="1">
    <citation type="journal article" date="2018" name="Front. Microbiol.">
        <title>Genomic and genetic insights into a cosmopolitan fungus, Paecilomyces variotii (Eurotiales).</title>
        <authorList>
            <person name="Urquhart A.S."/>
            <person name="Mondo S.J."/>
            <person name="Makela M.R."/>
            <person name="Hane J.K."/>
            <person name="Wiebenga A."/>
            <person name="He G."/>
            <person name="Mihaltcheva S."/>
            <person name="Pangilinan J."/>
            <person name="Lipzen A."/>
            <person name="Barry K."/>
            <person name="de Vries R.P."/>
            <person name="Grigoriev I.V."/>
            <person name="Idnurm A."/>
        </authorList>
    </citation>
    <scope>NUCLEOTIDE SEQUENCE [LARGE SCALE GENOMIC DNA]</scope>
    <source>
        <strain evidence="3 4">CBS 101075</strain>
    </source>
</reference>
<dbReference type="GO" id="GO:0005737">
    <property type="term" value="C:cytoplasm"/>
    <property type="evidence" value="ECO:0007669"/>
    <property type="project" value="TreeGrafter"/>
</dbReference>
<dbReference type="CDD" id="cd04514">
    <property type="entry name" value="Taspase1_like"/>
    <property type="match status" value="1"/>
</dbReference>
<accession>A0A443I1M1</accession>